<dbReference type="EMBL" id="JDRX01000017">
    <property type="protein sequence ID" value="KGN01746.1"/>
    <property type="molecule type" value="Genomic_DNA"/>
</dbReference>
<sequence>MIDKFFNIACEAIKNEEEELNNLFNLNEEYYKTNHHGVCNLYETTFVYVIFKELLKQQYPYTVYWEYPYPSNSKLHCDIGLLNKYGELDSLIEFKIWIKNDDKDIKKDILKLQSEKGCKKYIFIIGYGGDIIENDKYLCRDEAPLKIVNKKQLKTKFFKVSSKKIEDNELNLFMYEIIQK</sequence>
<reference evidence="1 2" key="1">
    <citation type="submission" date="2014-01" db="EMBL/GenBank/DDBJ databases">
        <title>Plasmidome dynamics in the species complex Clostridium novyi sensu lato converts strains of independent lineages into distinctly different pathogens.</title>
        <authorList>
            <person name="Skarin H."/>
            <person name="Segerman B."/>
        </authorList>
    </citation>
    <scope>NUCLEOTIDE SEQUENCE [LARGE SCALE GENOMIC DNA]</scope>
    <source>
        <strain evidence="1 2">4570</strain>
    </source>
</reference>
<gene>
    <name evidence="1" type="ORF">Z969_07895</name>
</gene>
<dbReference type="RefSeq" id="WP_039250143.1">
    <property type="nucleotide sequence ID" value="NZ_JDRX01000017.1"/>
</dbReference>
<protein>
    <submittedName>
        <fullName evidence="1">Uncharacterized protein</fullName>
    </submittedName>
</protein>
<dbReference type="Proteomes" id="UP000030016">
    <property type="component" value="Unassembled WGS sequence"/>
</dbReference>
<proteinExistence type="predicted"/>
<name>A0AA89CRD6_CLONO</name>
<comment type="caution">
    <text evidence="1">The sequence shown here is derived from an EMBL/GenBank/DDBJ whole genome shotgun (WGS) entry which is preliminary data.</text>
</comment>
<accession>A0AA89CRD6</accession>
<evidence type="ECO:0000313" key="1">
    <source>
        <dbReference type="EMBL" id="KGN01746.1"/>
    </source>
</evidence>
<organism evidence="1 2">
    <name type="scientific">Clostridium novyi A str. 4570</name>
    <dbReference type="NCBI Taxonomy" id="1444290"/>
    <lineage>
        <taxon>Bacteria</taxon>
        <taxon>Bacillati</taxon>
        <taxon>Bacillota</taxon>
        <taxon>Clostridia</taxon>
        <taxon>Eubacteriales</taxon>
        <taxon>Clostridiaceae</taxon>
        <taxon>Clostridium</taxon>
    </lineage>
</organism>
<dbReference type="AlphaFoldDB" id="A0AA89CRD6"/>
<evidence type="ECO:0000313" key="2">
    <source>
        <dbReference type="Proteomes" id="UP000030016"/>
    </source>
</evidence>